<evidence type="ECO:0000256" key="3">
    <source>
        <dbReference type="ARBA" id="ARBA00022574"/>
    </source>
</evidence>
<dbReference type="InterPro" id="IPR056170">
    <property type="entry name" value="Znf_IFT121-like"/>
</dbReference>
<dbReference type="Pfam" id="PF24762">
    <property type="entry name" value="TPR_IF140-IFT172"/>
    <property type="match status" value="1"/>
</dbReference>
<dbReference type="InterPro" id="IPR056168">
    <property type="entry name" value="TPR_IF140/IFT172/WDR19"/>
</dbReference>
<evidence type="ECO:0000256" key="5">
    <source>
        <dbReference type="ARBA" id="ARBA00022794"/>
    </source>
</evidence>
<dbReference type="Gene3D" id="1.25.40.470">
    <property type="match status" value="2"/>
</dbReference>
<organism evidence="15">
    <name type="scientific">Noctiluca scintillans</name>
    <name type="common">Sea sparkle</name>
    <name type="synonym">Red tide dinoflagellate</name>
    <dbReference type="NCBI Taxonomy" id="2966"/>
    <lineage>
        <taxon>Eukaryota</taxon>
        <taxon>Sar</taxon>
        <taxon>Alveolata</taxon>
        <taxon>Dinophyceae</taxon>
        <taxon>Noctilucales</taxon>
        <taxon>Noctilucaceae</taxon>
        <taxon>Noctiluca</taxon>
    </lineage>
</organism>
<dbReference type="Gene3D" id="2.130.10.10">
    <property type="entry name" value="YVTN repeat-like/Quinoprotein amine dehydrogenase"/>
    <property type="match status" value="2"/>
</dbReference>
<proteinExistence type="predicted"/>
<evidence type="ECO:0000259" key="13">
    <source>
        <dbReference type="Pfam" id="PF23389"/>
    </source>
</evidence>
<evidence type="ECO:0000256" key="2">
    <source>
        <dbReference type="ARBA" id="ARBA00022490"/>
    </source>
</evidence>
<accession>A0A7S1AKQ0</accession>
<dbReference type="Pfam" id="PF23389">
    <property type="entry name" value="Beta-prop_WDR19_1st"/>
    <property type="match status" value="1"/>
</dbReference>
<keyword evidence="6" id="KW-0802">TPR repeat</keyword>
<dbReference type="InterPro" id="IPR057855">
    <property type="entry name" value="Beta-prop_WDR19_1st"/>
</dbReference>
<dbReference type="InterPro" id="IPR015943">
    <property type="entry name" value="WD40/YVTN_repeat-like_dom_sf"/>
</dbReference>
<evidence type="ECO:0000313" key="15">
    <source>
        <dbReference type="EMBL" id="CAD8857386.1"/>
    </source>
</evidence>
<dbReference type="GO" id="GO:0035721">
    <property type="term" value="P:intraciliary retrograde transport"/>
    <property type="evidence" value="ECO:0007669"/>
    <property type="project" value="InterPro"/>
</dbReference>
<dbReference type="InterPro" id="IPR036322">
    <property type="entry name" value="WD40_repeat_dom_sf"/>
</dbReference>
<dbReference type="InterPro" id="IPR056157">
    <property type="entry name" value="TPR_IFT80_172_dom"/>
</dbReference>
<dbReference type="GO" id="GO:0060271">
    <property type="term" value="P:cilium assembly"/>
    <property type="evidence" value="ECO:0007669"/>
    <property type="project" value="TreeGrafter"/>
</dbReference>
<feature type="domain" description="IF140/IFT172/WDR19 TPR" evidence="14">
    <location>
        <begin position="870"/>
        <end position="1101"/>
    </location>
</feature>
<evidence type="ECO:0000259" key="11">
    <source>
        <dbReference type="Pfam" id="PF23145"/>
    </source>
</evidence>
<dbReference type="PANTHER" id="PTHR14920">
    <property type="entry name" value="OSMOTIC AVOIDANCE ABNORMAL PROTEIN 1/WD REPEAT MEMBRANE PROTEIN"/>
    <property type="match status" value="1"/>
</dbReference>
<dbReference type="Pfam" id="PF23145">
    <property type="entry name" value="Zf_2nd_IFT121"/>
    <property type="match status" value="1"/>
</dbReference>
<dbReference type="EMBL" id="HBFQ01044790">
    <property type="protein sequence ID" value="CAD8857386.1"/>
    <property type="molecule type" value="Transcribed_RNA"/>
</dbReference>
<feature type="domain" description="WDR19 WD40 repeat" evidence="10">
    <location>
        <begin position="366"/>
        <end position="651"/>
    </location>
</feature>
<dbReference type="PANTHER" id="PTHR14920:SF0">
    <property type="entry name" value="WD REPEAT DOMAIN 19"/>
    <property type="match status" value="1"/>
</dbReference>
<feature type="domain" description="WDR19 first beta-propeller" evidence="13">
    <location>
        <begin position="17"/>
        <end position="346"/>
    </location>
</feature>
<dbReference type="Pfam" id="PF15911">
    <property type="entry name" value="Beta-prop_WDR19_2nd"/>
    <property type="match status" value="1"/>
</dbReference>
<reference evidence="15" key="1">
    <citation type="submission" date="2021-01" db="EMBL/GenBank/DDBJ databases">
        <authorList>
            <person name="Corre E."/>
            <person name="Pelletier E."/>
            <person name="Niang G."/>
            <person name="Scheremetjew M."/>
            <person name="Finn R."/>
            <person name="Kale V."/>
            <person name="Holt S."/>
            <person name="Cochrane G."/>
            <person name="Meng A."/>
            <person name="Brown T."/>
            <person name="Cohen L."/>
        </authorList>
    </citation>
    <scope>NUCLEOTIDE SEQUENCE</scope>
</reference>
<dbReference type="Pfam" id="PF23387">
    <property type="entry name" value="TPR_IFT80_172"/>
    <property type="match status" value="1"/>
</dbReference>
<evidence type="ECO:0000256" key="9">
    <source>
        <dbReference type="ARBA" id="ARBA00023273"/>
    </source>
</evidence>
<evidence type="ECO:0000259" key="14">
    <source>
        <dbReference type="Pfam" id="PF24762"/>
    </source>
</evidence>
<dbReference type="InterPro" id="IPR040379">
    <property type="entry name" value="WDR19/dyf-2"/>
</dbReference>
<evidence type="ECO:0000256" key="8">
    <source>
        <dbReference type="ARBA" id="ARBA00023212"/>
    </source>
</evidence>
<comment type="subcellular location">
    <subcellularLocation>
        <location evidence="1">Cytoplasm</location>
        <location evidence="1">Cytoskeleton</location>
        <location evidence="1">Cilium basal body</location>
    </subcellularLocation>
</comment>
<evidence type="ECO:0000256" key="1">
    <source>
        <dbReference type="ARBA" id="ARBA00004120"/>
    </source>
</evidence>
<evidence type="ECO:0000256" key="7">
    <source>
        <dbReference type="ARBA" id="ARBA00023069"/>
    </source>
</evidence>
<dbReference type="InterPro" id="IPR039468">
    <property type="entry name" value="WDR19_WD40_rpt"/>
</dbReference>
<keyword evidence="7" id="KW-0969">Cilium</keyword>
<dbReference type="SUPFAM" id="SSF69322">
    <property type="entry name" value="Tricorn protease domain 2"/>
    <property type="match status" value="1"/>
</dbReference>
<keyword evidence="9" id="KW-0966">Cell projection</keyword>
<dbReference type="GO" id="GO:0030991">
    <property type="term" value="C:intraciliary transport particle A"/>
    <property type="evidence" value="ECO:0007669"/>
    <property type="project" value="TreeGrafter"/>
</dbReference>
<name>A0A7S1AKQ0_NOCSC</name>
<evidence type="ECO:0000259" key="12">
    <source>
        <dbReference type="Pfam" id="PF23387"/>
    </source>
</evidence>
<evidence type="ECO:0000256" key="4">
    <source>
        <dbReference type="ARBA" id="ARBA00022737"/>
    </source>
</evidence>
<dbReference type="SUPFAM" id="SSF50978">
    <property type="entry name" value="WD40 repeat-like"/>
    <property type="match status" value="1"/>
</dbReference>
<keyword evidence="8" id="KW-0206">Cytoskeleton</keyword>
<feature type="domain" description="IFT121-like zinc finger" evidence="11">
    <location>
        <begin position="1297"/>
        <end position="1343"/>
    </location>
</feature>
<keyword evidence="3" id="KW-0853">WD repeat</keyword>
<evidence type="ECO:0000259" key="10">
    <source>
        <dbReference type="Pfam" id="PF15911"/>
    </source>
</evidence>
<sequence length="1376" mass="154907">MKKLFNLGPQFHGHNPVMFAWQPSGHHVATIGEGQRNLFLFDRRGSQVEEVALKSTAKVLQLEWDRDSEILAILQQGEGQVMLWRHAEKKLENLEMNACDTTFLSWSKKGPQLAIGTKKGALVIYNKRTMKKQTIMGKHSRKITCGCWHSTQNVLALGSEDRTITISSEDGDSIIKSEDPLRVKHDPGMIEFADVKSGDRDADDKTVSLILGEATLLMLNLRDPQKPTELAFQVKYGTIRSYCWFGDGHLVVGFSLGYIVIVSSQLRDMSEELSSLKYHQNSLDCLCANKLAGKVASAGDDGIRFVSMKDYKEVKSDRIQVRPESRVTSMHWSDDGELLSFCTEAGWVYCYLAKIQALSASCNTRLAYLTSLREMTIIEGANDHGNKVVVQTDVEPAFVALGPSHLATGMNNRIWFYNSLHPNNCHLANEQEYIGSVESVSLNATHACVLIEGRVYLHPIERSNADSKTTIFPRKEDDRTITCASIVGNFLIYAHSNGRMQYFSLVDGTEVNEYKHESGIRRIFPNQEGTRVILIDFTGCAYLYNPVNDDCIMIQDFPAVCERVLWDTVDSSVFAASDPSAIHTFIYTQVEVGGSGVRCLGNVDLAADGEMRIHPTSTPLSHGQISVLLVDGTVVCQQSSGSLSQQRLRTHEMLTTGTPTSESVERQRHCFRQALGLNRFQFAFKVGLQLNQKDLWLAMGRRCLECLDVAWAKKAYRQGSSAGMVLYLEKLQNIEDKQLLSGHVASLLGRFKKAREYFLKSCCPEAALDMHCDFQEWDQALSLAQNLAQHRLPEIYLKSAQQLEGRTEYQQSLAHFEQAMQRSNIRDVSQKEHVQQCRAGIARTALRLGDLNRGINEATAVKEPQVCKECAQILEKMKQYLEAAQLYEVAGCYDKAASLYITEYNFEAAAPLMSKIHTPKLHSQFAKAKETRGQYRDAVVAYERAGDFDSVVRLCLDHLGEAQKAFQLVRETQLSSGAERVAEYCQKQGNMSGAIEFLLIAKNNSDAFRLAERHEAMETYEKALCDKGSREQHMAIARYYEQRNMLAAAAKHYSLCEEYPMALKLFLKVGEKEIDNAIDVVGKARNDALTHTLIDYLMGESDRAPKDPSYVYRLHKALGNFMQAAGTALIIAKQEQEMGNYKHAHGLLFCTYQDLKNQRLALPQELWRRLMILHSYVIVKRLVKAGVHHNAALMLLRVARNIQQFPTHIVPILTSVVIECNRAGLKSEAYQYACQLMRPEYRTSISEQYKRKIENIVRKTVNEEQSDSMERLTGCMFCGMELLESQLDCPNCKNISPFCVVTGMRMLKENWSYCRNCKFPAMRDALAALADQGEACPMCDESVQADVPSVPDPSSYINEYRTLFQSADPNSGESPR</sequence>
<dbReference type="GO" id="GO:0005929">
    <property type="term" value="C:cilium"/>
    <property type="evidence" value="ECO:0007669"/>
    <property type="project" value="TreeGrafter"/>
</dbReference>
<dbReference type="SMART" id="SM00320">
    <property type="entry name" value="WD40"/>
    <property type="match status" value="6"/>
</dbReference>
<evidence type="ECO:0000256" key="6">
    <source>
        <dbReference type="ARBA" id="ARBA00022803"/>
    </source>
</evidence>
<protein>
    <recommendedName>
        <fullName evidence="16">WD repeat-containing protein 19</fullName>
    </recommendedName>
</protein>
<feature type="domain" description="IFT80/172/WDR35 TPR" evidence="12">
    <location>
        <begin position="696"/>
        <end position="826"/>
    </location>
</feature>
<keyword evidence="5" id="KW-0970">Cilium biogenesis/degradation</keyword>
<dbReference type="InterPro" id="IPR001680">
    <property type="entry name" value="WD40_rpt"/>
</dbReference>
<evidence type="ECO:0008006" key="16">
    <source>
        <dbReference type="Google" id="ProtNLM"/>
    </source>
</evidence>
<dbReference type="UniPathway" id="UPA00988"/>
<gene>
    <name evidence="15" type="ORF">NSCI0253_LOCUS31738</name>
</gene>
<keyword evidence="4" id="KW-0677">Repeat</keyword>
<keyword evidence="2" id="KW-0963">Cytoplasm</keyword>